<dbReference type="InterPro" id="IPR013525">
    <property type="entry name" value="ABC2_TM"/>
</dbReference>
<keyword evidence="3 5" id="KW-1133">Transmembrane helix</keyword>
<dbReference type="Proteomes" id="UP001266099">
    <property type="component" value="Unassembled WGS sequence"/>
</dbReference>
<dbReference type="PANTHER" id="PTHR43077">
    <property type="entry name" value="TRANSPORT PERMEASE YVFS-RELATED"/>
    <property type="match status" value="1"/>
</dbReference>
<keyword evidence="2 5" id="KW-0812">Transmembrane</keyword>
<protein>
    <submittedName>
        <fullName evidence="7">ABC-2 type transport system permease protein</fullName>
    </submittedName>
</protein>
<dbReference type="RefSeq" id="WP_309954718.1">
    <property type="nucleotide sequence ID" value="NZ_JAVDUJ010000001.1"/>
</dbReference>
<evidence type="ECO:0000256" key="1">
    <source>
        <dbReference type="ARBA" id="ARBA00004141"/>
    </source>
</evidence>
<feature type="transmembrane region" description="Helical" evidence="5">
    <location>
        <begin position="272"/>
        <end position="290"/>
    </location>
</feature>
<organism evidence="7 8">
    <name type="scientific">Arcanobacterium hippocoleae</name>
    <dbReference type="NCBI Taxonomy" id="149017"/>
    <lineage>
        <taxon>Bacteria</taxon>
        <taxon>Bacillati</taxon>
        <taxon>Actinomycetota</taxon>
        <taxon>Actinomycetes</taxon>
        <taxon>Actinomycetales</taxon>
        <taxon>Actinomycetaceae</taxon>
        <taxon>Arcanobacterium</taxon>
    </lineage>
</organism>
<feature type="domain" description="ABC-2 type transporter transmembrane" evidence="6">
    <location>
        <begin position="23"/>
        <end position="346"/>
    </location>
</feature>
<dbReference type="EMBL" id="JAVDUJ010000001">
    <property type="protein sequence ID" value="MDR6938699.1"/>
    <property type="molecule type" value="Genomic_DNA"/>
</dbReference>
<evidence type="ECO:0000259" key="6">
    <source>
        <dbReference type="Pfam" id="PF12698"/>
    </source>
</evidence>
<dbReference type="Pfam" id="PF12698">
    <property type="entry name" value="ABC2_membrane_3"/>
    <property type="match status" value="1"/>
</dbReference>
<comment type="subcellular location">
    <subcellularLocation>
        <location evidence="1">Membrane</location>
        <topology evidence="1">Multi-pass membrane protein</topology>
    </subcellularLocation>
</comment>
<evidence type="ECO:0000313" key="8">
    <source>
        <dbReference type="Proteomes" id="UP001266099"/>
    </source>
</evidence>
<accession>A0ABU1T017</accession>
<gene>
    <name evidence="7" type="ORF">J2S36_000242</name>
</gene>
<dbReference type="InterPro" id="IPR051328">
    <property type="entry name" value="T7SS_ABC-Transporter"/>
</dbReference>
<evidence type="ECO:0000256" key="3">
    <source>
        <dbReference type="ARBA" id="ARBA00022989"/>
    </source>
</evidence>
<feature type="transmembrane region" description="Helical" evidence="5">
    <location>
        <begin position="164"/>
        <end position="185"/>
    </location>
</feature>
<proteinExistence type="predicted"/>
<keyword evidence="8" id="KW-1185">Reference proteome</keyword>
<evidence type="ECO:0000256" key="2">
    <source>
        <dbReference type="ARBA" id="ARBA00022692"/>
    </source>
</evidence>
<dbReference type="PANTHER" id="PTHR43077:SF10">
    <property type="entry name" value="TRANSPORT PERMEASE PROTEIN"/>
    <property type="match status" value="1"/>
</dbReference>
<evidence type="ECO:0000256" key="5">
    <source>
        <dbReference type="SAM" id="Phobius"/>
    </source>
</evidence>
<comment type="caution">
    <text evidence="7">The sequence shown here is derived from an EMBL/GenBank/DDBJ whole genome shotgun (WGS) entry which is preliminary data.</text>
</comment>
<feature type="transmembrane region" description="Helical" evidence="5">
    <location>
        <begin position="212"/>
        <end position="236"/>
    </location>
</feature>
<evidence type="ECO:0000313" key="7">
    <source>
        <dbReference type="EMBL" id="MDR6938699.1"/>
    </source>
</evidence>
<keyword evidence="4 5" id="KW-0472">Membrane</keyword>
<sequence length="359" mass="38011">MHILAIIVKEIHSIKENPAFNVATIISPLLFLLAFTAMVSGGITLPVETQPNQSQSQFLQSAAAFQAPDGTPYLQLESSSKPGMTQARNIDGYTVTDEPQVNAAGISGSVTHVVTDVNANMTKNYANRLTGAAVNYINQHLDAGTVEIVEQTRYQVDIGWDTSFAVNTIIFGAILAGFLFGQLSMTNEWENSTTKLLALSPKPASMIAGGKIIAALIKSAVATAVLVTVIAFMFSLPINHPWHLVGAATLLAATFACLGLVLGIIVRSTMTAFLVSLVISLSLWVAGGGFGDLSYFGSLTQTIGMLNPVAYGLNAARYAYFGGTLQPITLPLLASGTIIVASITVIVFSKWMHSEQVVS</sequence>
<name>A0ABU1T017_9ACTO</name>
<reference evidence="7 8" key="1">
    <citation type="submission" date="2023-07" db="EMBL/GenBank/DDBJ databases">
        <title>Sequencing the genomes of 1000 actinobacteria strains.</title>
        <authorList>
            <person name="Klenk H.-P."/>
        </authorList>
    </citation>
    <scope>NUCLEOTIDE SEQUENCE [LARGE SCALE GENOMIC DNA]</scope>
    <source>
        <strain evidence="7 8">DSM 15539</strain>
    </source>
</reference>
<feature type="transmembrane region" description="Helical" evidence="5">
    <location>
        <begin position="328"/>
        <end position="348"/>
    </location>
</feature>
<feature type="transmembrane region" description="Helical" evidence="5">
    <location>
        <begin position="242"/>
        <end position="265"/>
    </location>
</feature>
<evidence type="ECO:0000256" key="4">
    <source>
        <dbReference type="ARBA" id="ARBA00023136"/>
    </source>
</evidence>
<feature type="transmembrane region" description="Helical" evidence="5">
    <location>
        <begin position="20"/>
        <end position="43"/>
    </location>
</feature>